<name>A0ABR4YDZ8_9VIBR</name>
<dbReference type="EMBL" id="JRWM01000005">
    <property type="protein sequence ID" value="KHA61693.1"/>
    <property type="molecule type" value="Genomic_DNA"/>
</dbReference>
<protein>
    <recommendedName>
        <fullName evidence="1">VOC domain-containing protein</fullName>
    </recommendedName>
</protein>
<dbReference type="Pfam" id="PF13669">
    <property type="entry name" value="Glyoxalase_4"/>
    <property type="match status" value="1"/>
</dbReference>
<sequence length="134" mass="15058">MKIHHFGYLTTSIEDSVKEFSSLGYVEFDKLYFDEIRGINIQFIRSTSGELIELIEPASEKSIVKGMLSKSKNSIYHICYFTDDIQDKIATLSEQGFVLISPPQPAIALGNCNVAFLLSKHAGMVELYESCHSE</sequence>
<gene>
    <name evidence="2" type="ORF">NL53_05105</name>
</gene>
<accession>A0ABR4YDZ8</accession>
<dbReference type="SUPFAM" id="SSF54593">
    <property type="entry name" value="Glyoxalase/Bleomycin resistance protein/Dihydroxybiphenyl dioxygenase"/>
    <property type="match status" value="1"/>
</dbReference>
<dbReference type="Gene3D" id="3.10.180.10">
    <property type="entry name" value="2,3-Dihydroxybiphenyl 1,2-Dioxygenase, domain 1"/>
    <property type="match status" value="1"/>
</dbReference>
<reference evidence="2 3" key="1">
    <citation type="submission" date="2014-10" db="EMBL/GenBank/DDBJ databases">
        <title>Genome sequencing of Vibrio variabilis T01.</title>
        <authorList>
            <person name="Chan K.-G."/>
            <person name="Mohamad N.I."/>
        </authorList>
    </citation>
    <scope>NUCLEOTIDE SEQUENCE [LARGE SCALE GENOMIC DNA]</scope>
    <source>
        <strain evidence="2 3">T01</strain>
    </source>
</reference>
<comment type="caution">
    <text evidence="2">The sequence shown here is derived from an EMBL/GenBank/DDBJ whole genome shotgun (WGS) entry which is preliminary data.</text>
</comment>
<keyword evidence="3" id="KW-1185">Reference proteome</keyword>
<dbReference type="PROSITE" id="PS51819">
    <property type="entry name" value="VOC"/>
    <property type="match status" value="1"/>
</dbReference>
<evidence type="ECO:0000259" key="1">
    <source>
        <dbReference type="PROSITE" id="PS51819"/>
    </source>
</evidence>
<organism evidence="2 3">
    <name type="scientific">Vibrio variabilis</name>
    <dbReference type="NCBI Taxonomy" id="990271"/>
    <lineage>
        <taxon>Bacteria</taxon>
        <taxon>Pseudomonadati</taxon>
        <taxon>Pseudomonadota</taxon>
        <taxon>Gammaproteobacteria</taxon>
        <taxon>Vibrionales</taxon>
        <taxon>Vibrionaceae</taxon>
        <taxon>Vibrio</taxon>
    </lineage>
</organism>
<dbReference type="RefSeq" id="WP_038213185.1">
    <property type="nucleotide sequence ID" value="NZ_JRWM01000005.1"/>
</dbReference>
<feature type="domain" description="VOC" evidence="1">
    <location>
        <begin position="2"/>
        <end position="130"/>
    </location>
</feature>
<evidence type="ECO:0000313" key="3">
    <source>
        <dbReference type="Proteomes" id="UP000030520"/>
    </source>
</evidence>
<proteinExistence type="predicted"/>
<dbReference type="InterPro" id="IPR029068">
    <property type="entry name" value="Glyas_Bleomycin-R_OHBP_Dase"/>
</dbReference>
<dbReference type="InterPro" id="IPR037523">
    <property type="entry name" value="VOC_core"/>
</dbReference>
<dbReference type="Proteomes" id="UP000030520">
    <property type="component" value="Unassembled WGS sequence"/>
</dbReference>
<evidence type="ECO:0000313" key="2">
    <source>
        <dbReference type="EMBL" id="KHA61693.1"/>
    </source>
</evidence>